<sequence length="83" mass="8375">MNKLHLTGAALAMTAAAAFSLTPVVAHADTASATVKCQGVNACKGLSNCKTSENACKGQNSCKGKGYVDLTAEQCKQVGGKAE</sequence>
<dbReference type="RefSeq" id="WP_058526357.1">
    <property type="nucleotide sequence ID" value="NZ_CAAAHY010000002.1"/>
</dbReference>
<keyword evidence="3" id="KW-1185">Reference proteome</keyword>
<dbReference type="EMBL" id="LNYA01000023">
    <property type="protein sequence ID" value="KTC98152.1"/>
    <property type="molecule type" value="Genomic_DNA"/>
</dbReference>
<evidence type="ECO:0000256" key="1">
    <source>
        <dbReference type="SAM" id="SignalP"/>
    </source>
</evidence>
<name>A0A0W0TRI1_LEGER</name>
<feature type="chain" id="PRO_5006913360" evidence="1">
    <location>
        <begin position="29"/>
        <end position="83"/>
    </location>
</feature>
<comment type="caution">
    <text evidence="2">The sequence shown here is derived from an EMBL/GenBank/DDBJ whole genome shotgun (WGS) entry which is preliminary data.</text>
</comment>
<gene>
    <name evidence="2" type="ORF">Lery_1206</name>
</gene>
<keyword evidence="1" id="KW-0732">Signal</keyword>
<dbReference type="OrthoDB" id="5616300at2"/>
<organism evidence="2 3">
    <name type="scientific">Legionella erythra</name>
    <dbReference type="NCBI Taxonomy" id="448"/>
    <lineage>
        <taxon>Bacteria</taxon>
        <taxon>Pseudomonadati</taxon>
        <taxon>Pseudomonadota</taxon>
        <taxon>Gammaproteobacteria</taxon>
        <taxon>Legionellales</taxon>
        <taxon>Legionellaceae</taxon>
        <taxon>Legionella</taxon>
    </lineage>
</organism>
<dbReference type="STRING" id="448.Lery_1206"/>
<reference evidence="2 3" key="1">
    <citation type="submission" date="2015-11" db="EMBL/GenBank/DDBJ databases">
        <title>Genomic analysis of 38 Legionella species identifies large and diverse effector repertoires.</title>
        <authorList>
            <person name="Burstein D."/>
            <person name="Amaro F."/>
            <person name="Zusman T."/>
            <person name="Lifshitz Z."/>
            <person name="Cohen O."/>
            <person name="Gilbert J.A."/>
            <person name="Pupko T."/>
            <person name="Shuman H.A."/>
            <person name="Segal G."/>
        </authorList>
    </citation>
    <scope>NUCLEOTIDE SEQUENCE [LARGE SCALE GENOMIC DNA]</scope>
    <source>
        <strain evidence="2 3">SE-32A-C8</strain>
    </source>
</reference>
<dbReference type="PATRIC" id="fig|448.7.peg.1261"/>
<protein>
    <submittedName>
        <fullName evidence="2">Silver efflux pump</fullName>
    </submittedName>
</protein>
<evidence type="ECO:0000313" key="3">
    <source>
        <dbReference type="Proteomes" id="UP000054773"/>
    </source>
</evidence>
<feature type="signal peptide" evidence="1">
    <location>
        <begin position="1"/>
        <end position="28"/>
    </location>
</feature>
<proteinExistence type="predicted"/>
<evidence type="ECO:0000313" key="2">
    <source>
        <dbReference type="EMBL" id="KTC98152.1"/>
    </source>
</evidence>
<dbReference type="AlphaFoldDB" id="A0A0W0TRI1"/>
<accession>A0A0W0TRI1</accession>
<dbReference type="Proteomes" id="UP000054773">
    <property type="component" value="Unassembled WGS sequence"/>
</dbReference>